<evidence type="ECO:0000256" key="2">
    <source>
        <dbReference type="ARBA" id="ARBA00022741"/>
    </source>
</evidence>
<dbReference type="GO" id="GO:0006952">
    <property type="term" value="P:defense response"/>
    <property type="evidence" value="ECO:0007669"/>
    <property type="project" value="UniProtKB-KW"/>
</dbReference>
<dbReference type="SUPFAM" id="SSF52540">
    <property type="entry name" value="P-loop containing nucleoside triphosphate hydrolases"/>
    <property type="match status" value="1"/>
</dbReference>
<dbReference type="Gene3D" id="3.40.50.300">
    <property type="entry name" value="P-loop containing nucleotide triphosphate hydrolases"/>
    <property type="match status" value="1"/>
</dbReference>
<reference evidence="8 9" key="1">
    <citation type="journal article" date="2023" name="BMC Biotechnol.">
        <title>Vitis rotundifolia cv Carlos genome sequencing.</title>
        <authorList>
            <person name="Huff M."/>
            <person name="Hulse-Kemp A."/>
            <person name="Scheffler B."/>
            <person name="Youngblood R."/>
            <person name="Simpson S."/>
            <person name="Babiker E."/>
            <person name="Staton M."/>
        </authorList>
    </citation>
    <scope>NUCLEOTIDE SEQUENCE [LARGE SCALE GENOMIC DNA]</scope>
    <source>
        <tissue evidence="8">Leaf</tissue>
    </source>
</reference>
<feature type="domain" description="Disease resistance protein At4g27190-like leucine-rich repeats" evidence="7">
    <location>
        <begin position="1757"/>
        <end position="1801"/>
    </location>
</feature>
<comment type="caution">
    <text evidence="8">The sequence shown here is derived from an EMBL/GenBank/DDBJ whole genome shotgun (WGS) entry which is preliminary data.</text>
</comment>
<dbReference type="PANTHER" id="PTHR33463:SF198">
    <property type="entry name" value="RPP4C3"/>
    <property type="match status" value="1"/>
</dbReference>
<dbReference type="PANTHER" id="PTHR33463">
    <property type="entry name" value="NB-ARC DOMAIN-CONTAINING PROTEIN-RELATED"/>
    <property type="match status" value="1"/>
</dbReference>
<feature type="domain" description="Disease resistance protein At4g27190-like leucine-rich repeats" evidence="7">
    <location>
        <begin position="1815"/>
        <end position="1861"/>
    </location>
</feature>
<dbReference type="Pfam" id="PF00931">
    <property type="entry name" value="NB-ARC"/>
    <property type="match status" value="1"/>
</dbReference>
<keyword evidence="2" id="KW-0547">Nucleotide-binding</keyword>
<gene>
    <name evidence="8" type="ORF">PVL29_018123</name>
</gene>
<sequence>MADIVISVVAKVAEYLVAPIGRQLGYLYNCRSNLDKLEEQVEKLGDARGRLQRDVDEADRQGDEIEPDVKNWLTSTEGIIQKAKELIEDEKAANTSCFNLKLRYQRSRQAKKRSGDIGKIQEENKFDRVSYRLPPQGIWSPRLRDCEALESRASILNEIMEALRNDDIRMIGVWGMGGVGKTTLANQVAKKAEEDKLFEKVVMALNISQIPNVTKIQGEIAGILGLKFGEEEELGRADRLCKSLNKHKTVLVILDDIWEELSLENIGIPYGDVHKGCKVLLTSREHCVLSREMGTQKNFHVQHLCGEEAWSLFKKTAGDSVEKLELRPIAIEIVKECEGLPVAIVTIAKALKGETVAVWKNALEELKRSAPTNIRGVSKNVYSCLELSYNHLTGDEVKRLFLLCGMLGYGDISMDQLLKYGMGLDLFEHVSSLEQIRNKLLTLVKILKDSSLLLDAEYKYDNKWPGVFFGSNYENRFVRMHDVVGDVARAIAAKDPHRFVVIKEALGLEEWQRKEEFRNCSRISLQCRDLRELPERLVCSKLEFFLLNGNDPSLRIPNTFFDKTELLKVLDFSQKMGVTPLPSSLGFLSNLRTLCVQRFTLQDIAVIGGLKKLQVLCFASCEIERLPKEMMQLTDLRVLDLWDCSHLKVIPQNVISSLSRLEHLCLAKSFTKWGAEGFGSGESNNACLSELNNLSYLKTLCIEIRNPNLLSKDLVFEKLTRYVISVSPEEEHFNYDRYARMLKVCGVNKSCLVDCLFKLFKTVENLELSGLEDTKHVLYELDTQSFLQLKHLCIFACPGIQYIVDSTKGVPSHSAFPNLEELRLFNLNNMDAVCYGPIPEGSFGKLRSLEVDGCGRLKSFISLPMEQGRDGSVLPEIGSLDSTGDFSSTGSSATQELCTSDVPTPFFNEQVTLPSLEFLFMHGLSNVITMWHNQLPLESCCKLERLEIMHCDKLLNVFTSNILKGLQSLKDVKICDCDSVEEIFDLRGVNCNEIHDIATIPLKQLSLERLNSLKSVWNKDPQGLVSFQNLGSLCIIDCPCLKCLFPETIAKGLVQLSVLRIRKCGVEKIVANENGDEIMSSLFPKLTSLALEELDKLKGFSRGKCIARWPHLKELIMGKCDQVETVFQEIDSKGYIDSPIQQPFFRLEKVAFPKLEFLYVTGLDNVKKIWHNQLFANSFSKLQEMKVENCNELQNILTSKNWLPSLESLTIDSCNKLKEAFNLEVINVPEDVTDSQPSQLGLDDLHNMKHMCNKVLGKKLCLQNLEFLKVHNCGSLKMLFSLYTEPEAEGITEIIRQGEGAEEIIDKIEFPELRSLSLESLPSLASFYPGSHTLRRLGLGDHDILTPVLFSEKVAFPSLGDLDISNLDSVEKIWHNEFVADSFGKLKRLSVRSCQKLRNVIPSNMLKRLPSLQILKIVDSNSLEEIFDLESIDSKESHDIPTLQLRELCLDNLEKLKCVWNKAPQGLLTYPNLKSVQVSHCPSLIIPYEGYVVRSLLQVKEVEMNSCGVKEIVSHEDIEKVVSMFFFPEVTSLTSSCLKQLECFYLGLHNLEWPMLKILEVESHESLEKLASKLDKPVEQPIFLCDKVMFPNLEFLNLSLKLEKMKDLHVLFGALSNLKILIVENCPFLSSLFSPQFIQCLNNLKKLTVKNCDILKEVFDLKGLAHGDDEHVEMLSKLEDVSLIDLPQLRDICNDSPPQVLCFQNLKSLQVKQCNRVMYLFSPSMVLGLVQLQDLRIEHCPALKEIFTVEGRDTDNWPRQVSCFQNLKSLQVKQCDSLMYLFPYSVALGLGQLQDLCIEHCSKMKKIIMEDGDVDNRPQQVSSLHKLKFVRVKQCDSLMYLFSPSMALGLVQLQDLCIEDCPTMTEIVTGEDRDFDNQPPLVSCFQNLKSVQVKQCNSLMYLFSSSFALALVQLQDLCIEDCCTMKEIVVAEKGVTDEIIFHQITRVSLLKLHKLTCFYLSQTLEKIHVGDSNKVPGVLFNEQVAFPSLVFLYVSGLDNVEKIWHNQLLANSFSKLKEMKVENCYKLQNISTSNVLNWLPSLEFLRIASCGKLQEVFDLDVTNVQEDVTDNRLSQLVLDDLQNLEHICDKVLGKKLCLQNLKFLEVSKCRSMKKLFSPYTELEGVREIIRQEEGAEEDIDNIDFPELTSLSLKSLPSLTSFYPGSHTLRRVGPGDHDILITVLFNEKVAFTSLVSLHISGLDNIEEIWNNKRTANSFSRLNEVEVEDCNKLQNGLPLFVLKWLSDLQSLRIAHCGKLKEVFDLEGADILDNETATQLNKLKLHNLPLLQYIWNRDPYGILTLQNLDLVEVFDCHGLKSHFPDGSIVQDLSQLEKQLIRSRWEKDLEGKNEGKDFVFPEVTCNERELPNLRKIKGKEVLKVHDYVSEISEDMPGSSG</sequence>
<dbReference type="Proteomes" id="UP001168098">
    <property type="component" value="Unassembled WGS sequence"/>
</dbReference>
<dbReference type="InterPro" id="IPR027417">
    <property type="entry name" value="P-loop_NTPase"/>
</dbReference>
<evidence type="ECO:0000259" key="7">
    <source>
        <dbReference type="Pfam" id="PF23247"/>
    </source>
</evidence>
<feature type="domain" description="Disease resistance protein At4g27190-like leucine-rich repeats" evidence="7">
    <location>
        <begin position="1164"/>
        <end position="1283"/>
    </location>
</feature>
<dbReference type="GO" id="GO:0005524">
    <property type="term" value="F:ATP binding"/>
    <property type="evidence" value="ECO:0007669"/>
    <property type="project" value="UniProtKB-KW"/>
</dbReference>
<dbReference type="FunFam" id="3.40.50.300:FF:001091">
    <property type="entry name" value="Probable disease resistance protein At1g61300"/>
    <property type="match status" value="1"/>
</dbReference>
<dbReference type="EMBL" id="JARBHA010000014">
    <property type="protein sequence ID" value="KAJ9682086.1"/>
    <property type="molecule type" value="Genomic_DNA"/>
</dbReference>
<feature type="domain" description="Disease resistance protein At4g27190-like leucine-rich repeats" evidence="7">
    <location>
        <begin position="927"/>
        <end position="1065"/>
    </location>
</feature>
<feature type="domain" description="Disease resistance protein At4g27190-like leucine-rich repeats" evidence="7">
    <location>
        <begin position="1610"/>
        <end position="1740"/>
    </location>
</feature>
<dbReference type="SUPFAM" id="SSF52058">
    <property type="entry name" value="L domain-like"/>
    <property type="match status" value="3"/>
</dbReference>
<evidence type="ECO:0000256" key="3">
    <source>
        <dbReference type="ARBA" id="ARBA00022821"/>
    </source>
</evidence>
<keyword evidence="3" id="KW-0611">Plant defense</keyword>
<dbReference type="InterPro" id="IPR050905">
    <property type="entry name" value="Plant_NBS-LRR"/>
</dbReference>
<dbReference type="Gene3D" id="1.10.8.430">
    <property type="entry name" value="Helical domain of apoptotic protease-activating factors"/>
    <property type="match status" value="1"/>
</dbReference>
<dbReference type="PRINTS" id="PR00364">
    <property type="entry name" value="DISEASERSIST"/>
</dbReference>
<dbReference type="GO" id="GO:0043531">
    <property type="term" value="F:ADP binding"/>
    <property type="evidence" value="ECO:0007669"/>
    <property type="project" value="InterPro"/>
</dbReference>
<feature type="domain" description="Disease resistance protein At4g27190-like leucine-rich repeats" evidence="7">
    <location>
        <begin position="1998"/>
        <end position="2118"/>
    </location>
</feature>
<dbReference type="InterPro" id="IPR042197">
    <property type="entry name" value="Apaf_helical"/>
</dbReference>
<dbReference type="InterPro" id="IPR057135">
    <property type="entry name" value="At4g27190-like_LRR"/>
</dbReference>
<keyword evidence="5" id="KW-0175">Coiled coil</keyword>
<comment type="similarity">
    <text evidence="1">Belongs to the disease resistance NB-LRR family.</text>
</comment>
<dbReference type="InterPro" id="IPR032675">
    <property type="entry name" value="LRR_dom_sf"/>
</dbReference>
<evidence type="ECO:0000313" key="9">
    <source>
        <dbReference type="Proteomes" id="UP001168098"/>
    </source>
</evidence>
<feature type="coiled-coil region" evidence="5">
    <location>
        <begin position="27"/>
        <end position="61"/>
    </location>
</feature>
<dbReference type="SUPFAM" id="SSF52047">
    <property type="entry name" value="RNI-like"/>
    <property type="match status" value="2"/>
</dbReference>
<accession>A0AA38Z473</accession>
<keyword evidence="4" id="KW-0067">ATP-binding</keyword>
<dbReference type="Pfam" id="PF23247">
    <property type="entry name" value="LRR_RPS2"/>
    <property type="match status" value="9"/>
</dbReference>
<dbReference type="InterPro" id="IPR002182">
    <property type="entry name" value="NB-ARC"/>
</dbReference>
<dbReference type="Gene3D" id="3.80.10.10">
    <property type="entry name" value="Ribonuclease Inhibitor"/>
    <property type="match status" value="7"/>
</dbReference>
<protein>
    <recommendedName>
        <fullName evidence="10">AAA+ ATPase domain-containing protein</fullName>
    </recommendedName>
</protein>
<evidence type="ECO:0000256" key="5">
    <source>
        <dbReference type="SAM" id="Coils"/>
    </source>
</evidence>
<feature type="domain" description="Disease resistance protein At4g27190-like leucine-rich repeats" evidence="7">
    <location>
        <begin position="2196"/>
        <end position="2337"/>
    </location>
</feature>
<evidence type="ECO:0000256" key="4">
    <source>
        <dbReference type="ARBA" id="ARBA00022840"/>
    </source>
</evidence>
<evidence type="ECO:0008006" key="10">
    <source>
        <dbReference type="Google" id="ProtNLM"/>
    </source>
</evidence>
<evidence type="ECO:0000313" key="8">
    <source>
        <dbReference type="EMBL" id="KAJ9682086.1"/>
    </source>
</evidence>
<keyword evidence="9" id="KW-1185">Reference proteome</keyword>
<feature type="domain" description="Disease resistance protein At4g27190-like leucine-rich repeats" evidence="7">
    <location>
        <begin position="1361"/>
        <end position="1508"/>
    </location>
</feature>
<feature type="domain" description="Disease resistance protein At4g27190-like leucine-rich repeats" evidence="7">
    <location>
        <begin position="1876"/>
        <end position="1922"/>
    </location>
</feature>
<organism evidence="8 9">
    <name type="scientific">Vitis rotundifolia</name>
    <name type="common">Muscadine grape</name>
    <dbReference type="NCBI Taxonomy" id="103349"/>
    <lineage>
        <taxon>Eukaryota</taxon>
        <taxon>Viridiplantae</taxon>
        <taxon>Streptophyta</taxon>
        <taxon>Embryophyta</taxon>
        <taxon>Tracheophyta</taxon>
        <taxon>Spermatophyta</taxon>
        <taxon>Magnoliopsida</taxon>
        <taxon>eudicotyledons</taxon>
        <taxon>Gunneridae</taxon>
        <taxon>Pentapetalae</taxon>
        <taxon>rosids</taxon>
        <taxon>Vitales</taxon>
        <taxon>Vitaceae</taxon>
        <taxon>Viteae</taxon>
        <taxon>Vitis</taxon>
    </lineage>
</organism>
<evidence type="ECO:0000259" key="6">
    <source>
        <dbReference type="Pfam" id="PF00931"/>
    </source>
</evidence>
<evidence type="ECO:0000256" key="1">
    <source>
        <dbReference type="ARBA" id="ARBA00008894"/>
    </source>
</evidence>
<feature type="domain" description="NB-ARC" evidence="6">
    <location>
        <begin position="156"/>
        <end position="319"/>
    </location>
</feature>
<name>A0AA38Z473_VITRO</name>
<proteinExistence type="inferred from homology"/>